<name>A0AAW4VUQ1_9FIRM</name>
<sequence length="152" mass="17133">MTKEEALSQLKVVVLGLEYSTVQNQLNLINSAQIDADNRISISVLVRIVQKCEINDKLYLFIAKKELDDSCRMLPVAEIYLNPSEHSAEGLYDAPIVNSGRLAADEYHIRQNCRYNLASIPNIEVGTYAIVVSTKKNDVKNMLDAYYFEAES</sequence>
<organism evidence="1 2">
    <name type="scientific">Agathobaculum butyriciproducens</name>
    <dbReference type="NCBI Taxonomy" id="1628085"/>
    <lineage>
        <taxon>Bacteria</taxon>
        <taxon>Bacillati</taxon>
        <taxon>Bacillota</taxon>
        <taxon>Clostridia</taxon>
        <taxon>Eubacteriales</taxon>
        <taxon>Butyricicoccaceae</taxon>
        <taxon>Agathobaculum</taxon>
    </lineage>
</organism>
<dbReference type="AlphaFoldDB" id="A0AAW4VUQ1"/>
<dbReference type="Proteomes" id="UP001298753">
    <property type="component" value="Unassembled WGS sequence"/>
</dbReference>
<keyword evidence="2" id="KW-1185">Reference proteome</keyword>
<evidence type="ECO:0000313" key="2">
    <source>
        <dbReference type="Proteomes" id="UP001298753"/>
    </source>
</evidence>
<protein>
    <submittedName>
        <fullName evidence="1">Uncharacterized protein</fullName>
    </submittedName>
</protein>
<proteinExistence type="predicted"/>
<dbReference type="RefSeq" id="WP_227600506.1">
    <property type="nucleotide sequence ID" value="NZ_JAJEPX010000013.1"/>
</dbReference>
<gene>
    <name evidence="1" type="ORF">LKD22_05805</name>
</gene>
<dbReference type="EMBL" id="JAJEPX010000013">
    <property type="protein sequence ID" value="MCC2176637.1"/>
    <property type="molecule type" value="Genomic_DNA"/>
</dbReference>
<comment type="caution">
    <text evidence="1">The sequence shown here is derived from an EMBL/GenBank/DDBJ whole genome shotgun (WGS) entry which is preliminary data.</text>
</comment>
<dbReference type="GeneID" id="98659871"/>
<reference evidence="1 2" key="1">
    <citation type="submission" date="2021-10" db="EMBL/GenBank/DDBJ databases">
        <title>Anaerobic single-cell dispensing facilitates the cultivation of human gut bacteria.</title>
        <authorList>
            <person name="Afrizal A."/>
        </authorList>
    </citation>
    <scope>NUCLEOTIDE SEQUENCE [LARGE SCALE GENOMIC DNA]</scope>
    <source>
        <strain evidence="1 2">CLA-AA-H270</strain>
    </source>
</reference>
<evidence type="ECO:0000313" key="1">
    <source>
        <dbReference type="EMBL" id="MCC2176637.1"/>
    </source>
</evidence>
<accession>A0AAW4VUQ1</accession>